<evidence type="ECO:0000313" key="1">
    <source>
        <dbReference type="EMBL" id="CAB4129126.1"/>
    </source>
</evidence>
<organism evidence="1">
    <name type="scientific">uncultured Caudovirales phage</name>
    <dbReference type="NCBI Taxonomy" id="2100421"/>
    <lineage>
        <taxon>Viruses</taxon>
        <taxon>Duplodnaviria</taxon>
        <taxon>Heunggongvirae</taxon>
        <taxon>Uroviricota</taxon>
        <taxon>Caudoviricetes</taxon>
        <taxon>Peduoviridae</taxon>
        <taxon>Maltschvirus</taxon>
        <taxon>Maltschvirus maltsch</taxon>
    </lineage>
</organism>
<name>A0A6J5L766_9CAUD</name>
<accession>A0A6J5L766</accession>
<dbReference type="EMBL" id="LR796233">
    <property type="protein sequence ID" value="CAB4129126.1"/>
    <property type="molecule type" value="Genomic_DNA"/>
</dbReference>
<protein>
    <submittedName>
        <fullName evidence="1">Uncharacterized protein</fullName>
    </submittedName>
</protein>
<reference evidence="1" key="1">
    <citation type="submission" date="2020-04" db="EMBL/GenBank/DDBJ databases">
        <authorList>
            <person name="Chiriac C."/>
            <person name="Salcher M."/>
            <person name="Ghai R."/>
            <person name="Kavagutti S V."/>
        </authorList>
    </citation>
    <scope>NUCLEOTIDE SEQUENCE</scope>
</reference>
<sequence>MKTYKHSGTLGDLIYSLSIVKKMAVENNATFLVALNNIENCVSQYGYRPEEVDPAHRGRFTYQDYELLKPLLKRQSYITDVGTWTQGTTEPDVDLDRFRGTLFRGFEGNYVQAYHIAFGLPFLMSDYDTPWLEADPIVTKPIVISRTARYRSTEPEATATHAQMAHDANLENNGIFVGTYAEHEDYVKSTGVNIPYRPVKDFLELANIVAGAELIVANQNFVYSLAMGLGKQAILETIKIKPLQQNECFFPRTNIQYF</sequence>
<gene>
    <name evidence="1" type="ORF">UFOVP112_224</name>
</gene>
<proteinExistence type="predicted"/>